<comment type="similarity">
    <text evidence="1">Belongs to the RelE toxin family.</text>
</comment>
<name>A0ABX1MV84_9RHOO</name>
<dbReference type="InterPro" id="IPR007712">
    <property type="entry name" value="RelE/ParE_toxin"/>
</dbReference>
<dbReference type="Proteomes" id="UP000652074">
    <property type="component" value="Unassembled WGS sequence"/>
</dbReference>
<dbReference type="PANTHER" id="PTHR33755:SF7">
    <property type="entry name" value="TOXIN MODULE OF TOXIN-ANTITOXIN SYSTEM RELE_STBE FAMILY"/>
    <property type="match status" value="1"/>
</dbReference>
<organism evidence="3 4">
    <name type="scientific">Aromatoleum petrolei</name>
    <dbReference type="NCBI Taxonomy" id="76116"/>
    <lineage>
        <taxon>Bacteria</taxon>
        <taxon>Pseudomonadati</taxon>
        <taxon>Pseudomonadota</taxon>
        <taxon>Betaproteobacteria</taxon>
        <taxon>Rhodocyclales</taxon>
        <taxon>Rhodocyclaceae</taxon>
        <taxon>Aromatoleum</taxon>
    </lineage>
</organism>
<comment type="caution">
    <text evidence="3">The sequence shown here is derived from an EMBL/GenBank/DDBJ whole genome shotgun (WGS) entry which is preliminary data.</text>
</comment>
<keyword evidence="4" id="KW-1185">Reference proteome</keyword>
<dbReference type="InterPro" id="IPR035093">
    <property type="entry name" value="RelE/ParE_toxin_dom_sf"/>
</dbReference>
<protein>
    <submittedName>
        <fullName evidence="3">Type II toxin-antitoxin system RelE/ParE family toxin</fullName>
    </submittedName>
</protein>
<evidence type="ECO:0000256" key="1">
    <source>
        <dbReference type="ARBA" id="ARBA00006226"/>
    </source>
</evidence>
<sequence length="127" mass="14471">MTRWWLAPEAAEDLERLADFLHDSAPDLAADTVDLILDALDTLSRHPNIGRPMTHGLCELVISRGRTGHLALYSYDEQHDAVLVLAIRHQREDDYLCRRSRGEERQQIDRIACPWLVTRSSTSSLPP</sequence>
<gene>
    <name evidence="3" type="ORF">GPA26_15570</name>
</gene>
<dbReference type="InterPro" id="IPR051803">
    <property type="entry name" value="TA_system_RelE-like_toxin"/>
</dbReference>
<dbReference type="EMBL" id="WTVR01000031">
    <property type="protein sequence ID" value="NMF89889.1"/>
    <property type="molecule type" value="Genomic_DNA"/>
</dbReference>
<dbReference type="Pfam" id="PF05016">
    <property type="entry name" value="ParE_toxin"/>
    <property type="match status" value="1"/>
</dbReference>
<keyword evidence="2" id="KW-1277">Toxin-antitoxin system</keyword>
<evidence type="ECO:0000313" key="4">
    <source>
        <dbReference type="Proteomes" id="UP000652074"/>
    </source>
</evidence>
<evidence type="ECO:0000313" key="3">
    <source>
        <dbReference type="EMBL" id="NMF89889.1"/>
    </source>
</evidence>
<accession>A0ABX1MV84</accession>
<reference evidence="3 4" key="1">
    <citation type="submission" date="2019-12" db="EMBL/GenBank/DDBJ databases">
        <title>Comparative genomics gives insights into the taxonomy of the Azoarcus-Aromatoleum group and reveals separate origins of nif in the plant-associated Azoarcus and non-plant-associated Aromatoleum sub-groups.</title>
        <authorList>
            <person name="Lafos M."/>
            <person name="Maluk M."/>
            <person name="Batista M."/>
            <person name="Junghare M."/>
            <person name="Carmona M."/>
            <person name="Faoro H."/>
            <person name="Cruz L.M."/>
            <person name="Battistoni F."/>
            <person name="De Souza E."/>
            <person name="Pedrosa F."/>
            <person name="Chen W.-M."/>
            <person name="Poole P.S."/>
            <person name="Dixon R.A."/>
            <person name="James E.K."/>
        </authorList>
    </citation>
    <scope>NUCLEOTIDE SEQUENCE [LARGE SCALE GENOMIC DNA]</scope>
    <source>
        <strain evidence="3 4">ToN1</strain>
    </source>
</reference>
<dbReference type="PANTHER" id="PTHR33755">
    <property type="entry name" value="TOXIN PARE1-RELATED"/>
    <property type="match status" value="1"/>
</dbReference>
<dbReference type="Gene3D" id="3.30.2310.20">
    <property type="entry name" value="RelE-like"/>
    <property type="match status" value="1"/>
</dbReference>
<dbReference type="RefSeq" id="WP_169207247.1">
    <property type="nucleotide sequence ID" value="NZ_CP059560.1"/>
</dbReference>
<proteinExistence type="inferred from homology"/>
<evidence type="ECO:0000256" key="2">
    <source>
        <dbReference type="ARBA" id="ARBA00022649"/>
    </source>
</evidence>